<dbReference type="InterPro" id="IPR038323">
    <property type="entry name" value="ArAE_1_C_sf"/>
</dbReference>
<dbReference type="EMBL" id="JACBXX010000050">
    <property type="protein sequence ID" value="NYS95838.1"/>
    <property type="molecule type" value="Genomic_DNA"/>
</dbReference>
<protein>
    <submittedName>
        <fullName evidence="8">Aromatic acid exporter family protein</fullName>
    </submittedName>
</protein>
<feature type="domain" description="Putative aromatic acid exporter C-terminal" evidence="7">
    <location>
        <begin position="146"/>
        <end position="308"/>
    </location>
</feature>
<comment type="subcellular location">
    <subcellularLocation>
        <location evidence="1">Cell membrane</location>
        <topology evidence="1">Multi-pass membrane protein</topology>
    </subcellularLocation>
</comment>
<dbReference type="AlphaFoldDB" id="A0A7Z0S3T8"/>
<keyword evidence="3 6" id="KW-0812">Transmembrane</keyword>
<dbReference type="Proteomes" id="UP000589521">
    <property type="component" value="Unassembled WGS sequence"/>
</dbReference>
<feature type="transmembrane region" description="Helical" evidence="6">
    <location>
        <begin position="58"/>
        <end position="86"/>
    </location>
</feature>
<evidence type="ECO:0000313" key="9">
    <source>
        <dbReference type="Proteomes" id="UP000589521"/>
    </source>
</evidence>
<feature type="transmembrane region" description="Helical" evidence="6">
    <location>
        <begin position="12"/>
        <end position="38"/>
    </location>
</feature>
<proteinExistence type="predicted"/>
<comment type="caution">
    <text evidence="8">The sequence shown here is derived from an EMBL/GenBank/DDBJ whole genome shotgun (WGS) entry which is preliminary data.</text>
</comment>
<dbReference type="Pfam" id="PF06081">
    <property type="entry name" value="ArAE_1"/>
    <property type="match status" value="1"/>
</dbReference>
<dbReference type="PANTHER" id="PTHR40064">
    <property type="entry name" value="MEMBRANE PROTEIN-RELATED"/>
    <property type="match status" value="1"/>
</dbReference>
<keyword evidence="4 6" id="KW-1133">Transmembrane helix</keyword>
<dbReference type="InterPro" id="IPR010343">
    <property type="entry name" value="ArAE_1"/>
</dbReference>
<keyword evidence="5 6" id="KW-0472">Membrane</keyword>
<evidence type="ECO:0000256" key="2">
    <source>
        <dbReference type="ARBA" id="ARBA00022475"/>
    </source>
</evidence>
<organism evidence="8 9">
    <name type="scientific">Streptococcus danieliae</name>
    <dbReference type="NCBI Taxonomy" id="747656"/>
    <lineage>
        <taxon>Bacteria</taxon>
        <taxon>Bacillati</taxon>
        <taxon>Bacillota</taxon>
        <taxon>Bacilli</taxon>
        <taxon>Lactobacillales</taxon>
        <taxon>Streptococcaceae</taxon>
        <taxon>Streptococcus</taxon>
    </lineage>
</organism>
<dbReference type="PANTHER" id="PTHR40064:SF1">
    <property type="entry name" value="MEMBRANE PROTEIN"/>
    <property type="match status" value="1"/>
</dbReference>
<keyword evidence="2" id="KW-1003">Cell membrane</keyword>
<evidence type="ECO:0000256" key="5">
    <source>
        <dbReference type="ARBA" id="ARBA00023136"/>
    </source>
</evidence>
<reference evidence="8 9" key="1">
    <citation type="submission" date="2020-07" db="EMBL/GenBank/DDBJ databases">
        <title>MOT database genomes.</title>
        <authorList>
            <person name="Joseph S."/>
            <person name="Aduse-Opoku J."/>
            <person name="Hashim A."/>
            <person name="Wade W."/>
            <person name="Curtis M."/>
        </authorList>
    </citation>
    <scope>NUCLEOTIDE SEQUENCE [LARGE SCALE GENOMIC DNA]</scope>
    <source>
        <strain evidence="8 9">STR</strain>
    </source>
</reference>
<feature type="transmembrane region" description="Helical" evidence="6">
    <location>
        <begin position="117"/>
        <end position="141"/>
    </location>
</feature>
<evidence type="ECO:0000259" key="7">
    <source>
        <dbReference type="Pfam" id="PF11728"/>
    </source>
</evidence>
<dbReference type="InterPro" id="IPR021062">
    <property type="entry name" value="ArAE_1_C"/>
</dbReference>
<dbReference type="GO" id="GO:0005886">
    <property type="term" value="C:plasma membrane"/>
    <property type="evidence" value="ECO:0007669"/>
    <property type="project" value="UniProtKB-SubCell"/>
</dbReference>
<sequence>MSLFQHSLKLTLATCSAAFLASFLGADYAITAGIIAILSVSDTRRTTLKLAYQRLLSALLALALGSFVFWLFGFHLWSLAPFLLLYTPLAYRFHLEIGITPSTVLVTHLLLEQSIAPALIANELLIFLIGTLNALLVILYMPDRQKELEAYHTQVETLLKEILNRFVFFLRQGDGRNEARTVTLLDQELRQALEVAYLDYSNHLIHKDSYHVDYFEMRKAQNDILKDMAQNINNCQLSLEESQILAELFQHVADQLSQFNPAQAIMAEIQTYLQQFRERPLPQSREEFETRAILLQLLKDLQTFVQLKVDFANHYPESQTIVPPKNK</sequence>
<dbReference type="RefSeq" id="WP_179924690.1">
    <property type="nucleotide sequence ID" value="NZ_JACBXX010000050.1"/>
</dbReference>
<dbReference type="InterPro" id="IPR052984">
    <property type="entry name" value="UPF0421"/>
</dbReference>
<gene>
    <name evidence="8" type="ORF">HZY94_01255</name>
</gene>
<dbReference type="Pfam" id="PF11728">
    <property type="entry name" value="ArAE_1_C"/>
    <property type="match status" value="1"/>
</dbReference>
<evidence type="ECO:0000256" key="4">
    <source>
        <dbReference type="ARBA" id="ARBA00022989"/>
    </source>
</evidence>
<feature type="transmembrane region" description="Helical" evidence="6">
    <location>
        <begin position="93"/>
        <end position="111"/>
    </location>
</feature>
<evidence type="ECO:0000256" key="1">
    <source>
        <dbReference type="ARBA" id="ARBA00004651"/>
    </source>
</evidence>
<evidence type="ECO:0000256" key="3">
    <source>
        <dbReference type="ARBA" id="ARBA00022692"/>
    </source>
</evidence>
<name>A0A7Z0S3T8_9STRE</name>
<evidence type="ECO:0000313" key="8">
    <source>
        <dbReference type="EMBL" id="NYS95838.1"/>
    </source>
</evidence>
<evidence type="ECO:0000256" key="6">
    <source>
        <dbReference type="SAM" id="Phobius"/>
    </source>
</evidence>
<dbReference type="Gene3D" id="1.20.120.940">
    <property type="entry name" value="Putative aromatic acid exporter, C-terminal domain"/>
    <property type="match status" value="1"/>
</dbReference>
<accession>A0A7Z0S3T8</accession>